<evidence type="ECO:0000256" key="6">
    <source>
        <dbReference type="ARBA" id="ARBA00023239"/>
    </source>
</evidence>
<evidence type="ECO:0000256" key="5">
    <source>
        <dbReference type="ARBA" id="ARBA00022833"/>
    </source>
</evidence>
<comment type="similarity">
    <text evidence="2 9">Belongs to the beta-class carbonic anhydrase family.</text>
</comment>
<dbReference type="EC" id="4.2.1.1" evidence="3 9"/>
<organism evidence="10 11">
    <name type="scientific">Gossypium stocksii</name>
    <dbReference type="NCBI Taxonomy" id="47602"/>
    <lineage>
        <taxon>Eukaryota</taxon>
        <taxon>Viridiplantae</taxon>
        <taxon>Streptophyta</taxon>
        <taxon>Embryophyta</taxon>
        <taxon>Tracheophyta</taxon>
        <taxon>Spermatophyta</taxon>
        <taxon>Magnoliopsida</taxon>
        <taxon>eudicotyledons</taxon>
        <taxon>Gunneridae</taxon>
        <taxon>Pentapetalae</taxon>
        <taxon>rosids</taxon>
        <taxon>malvids</taxon>
        <taxon>Malvales</taxon>
        <taxon>Malvaceae</taxon>
        <taxon>Malvoideae</taxon>
        <taxon>Gossypium</taxon>
    </lineage>
</organism>
<dbReference type="InterPro" id="IPR001765">
    <property type="entry name" value="Carbonic_anhydrase"/>
</dbReference>
<name>A0A9D3VB31_9ROSI</name>
<sequence length="245" mass="27616">MAEKQHSADVVVEGLRKILVSEERKLDEEVQGKVEMLIAELQGSIPFPVPDEDAQTLYNGFQSFKINFLVFACSDSRVSPSTIFNFMPGQAFVSRNIANMVPPFDQLRHTETGAVIEYAIKALKVNNILVIGHSRCGGVERLMNLPDVSHSYDFIDDWVKIGLPAKKKVLEEHNDLPYEEQLKLCEKESVNNSLGNLVTYPYVRDAMTSGQLALRGGYYDFVNGHFEQWRAFTPPPPLPPMPQPF</sequence>
<dbReference type="GO" id="GO:0004089">
    <property type="term" value="F:carbonate dehydratase activity"/>
    <property type="evidence" value="ECO:0007669"/>
    <property type="project" value="UniProtKB-UniRule"/>
</dbReference>
<dbReference type="GO" id="GO:0015976">
    <property type="term" value="P:carbon utilization"/>
    <property type="evidence" value="ECO:0007669"/>
    <property type="project" value="InterPro"/>
</dbReference>
<keyword evidence="11" id="KW-1185">Reference proteome</keyword>
<dbReference type="AlphaFoldDB" id="A0A9D3VB31"/>
<keyword evidence="4" id="KW-0702">S-nitrosylation</keyword>
<dbReference type="FunFam" id="3.40.1050.10:FF:000003">
    <property type="entry name" value="Carbonic anhydrase"/>
    <property type="match status" value="1"/>
</dbReference>
<dbReference type="SMART" id="SM00947">
    <property type="entry name" value="Pro_CA"/>
    <property type="match status" value="1"/>
</dbReference>
<accession>A0A9D3VB31</accession>
<feature type="binding site" evidence="8">
    <location>
        <position position="136"/>
    </location>
    <ligand>
        <name>Zn(2+)</name>
        <dbReference type="ChEBI" id="CHEBI:29105"/>
    </ligand>
</feature>
<comment type="caution">
    <text evidence="10">The sequence shown here is derived from an EMBL/GenBank/DDBJ whole genome shotgun (WGS) entry which is preliminary data.</text>
</comment>
<proteinExistence type="inferred from homology"/>
<comment type="catalytic activity">
    <reaction evidence="7 9">
        <text>hydrogencarbonate + H(+) = CO2 + H2O</text>
        <dbReference type="Rhea" id="RHEA:10748"/>
        <dbReference type="ChEBI" id="CHEBI:15377"/>
        <dbReference type="ChEBI" id="CHEBI:15378"/>
        <dbReference type="ChEBI" id="CHEBI:16526"/>
        <dbReference type="ChEBI" id="CHEBI:17544"/>
        <dbReference type="EC" id="4.2.1.1"/>
    </reaction>
</comment>
<evidence type="ECO:0000256" key="1">
    <source>
        <dbReference type="ARBA" id="ARBA00002904"/>
    </source>
</evidence>
<evidence type="ECO:0000256" key="7">
    <source>
        <dbReference type="ARBA" id="ARBA00048348"/>
    </source>
</evidence>
<dbReference type="GO" id="GO:0008270">
    <property type="term" value="F:zinc ion binding"/>
    <property type="evidence" value="ECO:0007669"/>
    <property type="project" value="UniProtKB-UniRule"/>
</dbReference>
<feature type="binding site" evidence="8">
    <location>
        <position position="73"/>
    </location>
    <ligand>
        <name>Zn(2+)</name>
        <dbReference type="ChEBI" id="CHEBI:29105"/>
    </ligand>
</feature>
<keyword evidence="8" id="KW-0479">Metal-binding</keyword>
<dbReference type="SUPFAM" id="SSF53056">
    <property type="entry name" value="beta-carbonic anhydrase, cab"/>
    <property type="match status" value="1"/>
</dbReference>
<dbReference type="PROSITE" id="PS00705">
    <property type="entry name" value="PROK_CO2_ANHYDRASE_2"/>
    <property type="match status" value="1"/>
</dbReference>
<feature type="binding site" evidence="8">
    <location>
        <position position="133"/>
    </location>
    <ligand>
        <name>Zn(2+)</name>
        <dbReference type="ChEBI" id="CHEBI:29105"/>
    </ligand>
</feature>
<evidence type="ECO:0000256" key="4">
    <source>
        <dbReference type="ARBA" id="ARBA00022799"/>
    </source>
</evidence>
<dbReference type="PROSITE" id="PS00704">
    <property type="entry name" value="PROK_CO2_ANHYDRASE_1"/>
    <property type="match status" value="1"/>
</dbReference>
<feature type="binding site" evidence="8">
    <location>
        <position position="75"/>
    </location>
    <ligand>
        <name>Zn(2+)</name>
        <dbReference type="ChEBI" id="CHEBI:29105"/>
    </ligand>
</feature>
<dbReference type="EMBL" id="JAIQCV010000008">
    <property type="protein sequence ID" value="KAH1075545.1"/>
    <property type="molecule type" value="Genomic_DNA"/>
</dbReference>
<dbReference type="PANTHER" id="PTHR11002">
    <property type="entry name" value="CARBONIC ANHYDRASE"/>
    <property type="match status" value="1"/>
</dbReference>
<comment type="function">
    <text evidence="1 9">Reversible hydration of carbon dioxide.</text>
</comment>
<dbReference type="Gene3D" id="3.40.1050.10">
    <property type="entry name" value="Carbonic anhydrase"/>
    <property type="match status" value="1"/>
</dbReference>
<protein>
    <recommendedName>
        <fullName evidence="3 9">Carbonic anhydrase</fullName>
        <ecNumber evidence="3 9">4.2.1.1</ecNumber>
    </recommendedName>
    <alternativeName>
        <fullName evidence="9">Carbonate dehydratase</fullName>
    </alternativeName>
</protein>
<evidence type="ECO:0000256" key="3">
    <source>
        <dbReference type="ARBA" id="ARBA00012925"/>
    </source>
</evidence>
<keyword evidence="5 8" id="KW-0862">Zinc</keyword>
<dbReference type="Pfam" id="PF00484">
    <property type="entry name" value="Pro_CA"/>
    <property type="match status" value="1"/>
</dbReference>
<dbReference type="Proteomes" id="UP000828251">
    <property type="component" value="Unassembled WGS sequence"/>
</dbReference>
<dbReference type="OrthoDB" id="10248475at2759"/>
<evidence type="ECO:0000256" key="2">
    <source>
        <dbReference type="ARBA" id="ARBA00006217"/>
    </source>
</evidence>
<comment type="cofactor">
    <cofactor evidence="8">
        <name>Zn(2+)</name>
        <dbReference type="ChEBI" id="CHEBI:29105"/>
    </cofactor>
    <text evidence="8">Binds 1 zinc ion per subunit.</text>
</comment>
<dbReference type="InterPro" id="IPR015892">
    <property type="entry name" value="Carbonic_anhydrase_CS"/>
</dbReference>
<reference evidence="10 11" key="1">
    <citation type="journal article" date="2021" name="Plant Biotechnol. J.">
        <title>Multi-omics assisted identification of the key and species-specific regulatory components of drought-tolerant mechanisms in Gossypium stocksii.</title>
        <authorList>
            <person name="Yu D."/>
            <person name="Ke L."/>
            <person name="Zhang D."/>
            <person name="Wu Y."/>
            <person name="Sun Y."/>
            <person name="Mei J."/>
            <person name="Sun J."/>
            <person name="Sun Y."/>
        </authorList>
    </citation>
    <scope>NUCLEOTIDE SEQUENCE [LARGE SCALE GENOMIC DNA]</scope>
    <source>
        <strain evidence="11">cv. E1</strain>
        <tissue evidence="10">Leaf</tissue>
    </source>
</reference>
<evidence type="ECO:0000313" key="11">
    <source>
        <dbReference type="Proteomes" id="UP000828251"/>
    </source>
</evidence>
<keyword evidence="6 9" id="KW-0456">Lyase</keyword>
<evidence type="ECO:0000256" key="8">
    <source>
        <dbReference type="PIRSR" id="PIRSR601765-1"/>
    </source>
</evidence>
<evidence type="ECO:0000313" key="10">
    <source>
        <dbReference type="EMBL" id="KAH1075545.1"/>
    </source>
</evidence>
<gene>
    <name evidence="10" type="ORF">J1N35_027873</name>
</gene>
<evidence type="ECO:0000256" key="9">
    <source>
        <dbReference type="RuleBase" id="RU003956"/>
    </source>
</evidence>
<dbReference type="PANTHER" id="PTHR11002:SF45">
    <property type="entry name" value="CARBONIC ANHYDRASE"/>
    <property type="match status" value="1"/>
</dbReference>
<dbReference type="InterPro" id="IPR036874">
    <property type="entry name" value="Carbonic_anhydrase_sf"/>
</dbReference>